<organism evidence="3 4">
    <name type="scientific">Kwoniella newhampshirensis</name>
    <dbReference type="NCBI Taxonomy" id="1651941"/>
    <lineage>
        <taxon>Eukaryota</taxon>
        <taxon>Fungi</taxon>
        <taxon>Dikarya</taxon>
        <taxon>Basidiomycota</taxon>
        <taxon>Agaricomycotina</taxon>
        <taxon>Tremellomycetes</taxon>
        <taxon>Tremellales</taxon>
        <taxon>Cryptococcaceae</taxon>
        <taxon>Kwoniella</taxon>
    </lineage>
</organism>
<dbReference type="PANTHER" id="PTHR21860">
    <property type="entry name" value="TRANSCRIPTION INITIATION FACTOR IIIC TFIIIC , POLYPEPTIDE 6-RELATED"/>
    <property type="match status" value="1"/>
</dbReference>
<evidence type="ECO:0000256" key="1">
    <source>
        <dbReference type="SAM" id="MobiDB-lite"/>
    </source>
</evidence>
<dbReference type="Gene3D" id="2.60.40.4370">
    <property type="match status" value="1"/>
</dbReference>
<dbReference type="PANTHER" id="PTHR21860:SF2">
    <property type="entry name" value="GENERAL TRANSCRIPTION FACTOR 3C POLYPEPTIDE 6"/>
    <property type="match status" value="1"/>
</dbReference>
<gene>
    <name evidence="3" type="ORF">IAR55_002982</name>
</gene>
<feature type="region of interest" description="Disordered" evidence="1">
    <location>
        <begin position="134"/>
        <end position="224"/>
    </location>
</feature>
<dbReference type="RefSeq" id="XP_066803594.1">
    <property type="nucleotide sequence ID" value="XM_066946093.1"/>
</dbReference>
<dbReference type="InterPro" id="IPR019481">
    <property type="entry name" value="TFIIIC_triple_barrel"/>
</dbReference>
<accession>A0AAW0YS89</accession>
<feature type="compositionally biased region" description="Acidic residues" evidence="1">
    <location>
        <begin position="339"/>
        <end position="359"/>
    </location>
</feature>
<sequence length="359" mass="39063">MLQSAEDARRVLEQGQSLFGPGWKHVNSFDDLGEDEDDYEDEEEEEEIYVTLDLGETIDAKALQTETQYQLIGLDTPLPFFKLGNQIFQGQSTPLIGDEVILGLERNHENPHAASHPPLFTTSHRLTFRGITLQPRSQKVKTEHPIPSSGPDGQTARSLTDDISLSQSSPATSSNPNQAGPSDPFGLPRIGGPSATKAKGRPRGSGRSRKILNDPSELETFDFSEMRPHQSVELGPKVIESLGIAAPGDSLVPLTLSKKELERVISDWPSTGSGSRGGKIRSPRNHRDSPSRHASAHVREESGDVNNVGAEVIERSDAPTAPVVTHARGAGDVDVEMRLEEDEDPPWQDVQEGEDTAPP</sequence>
<comment type="caution">
    <text evidence="3">The sequence shown here is derived from an EMBL/GenBank/DDBJ whole genome shotgun (WGS) entry which is preliminary data.</text>
</comment>
<name>A0AAW0YS89_9TREE</name>
<protein>
    <recommendedName>
        <fullName evidence="2">Transcription factor TFIIIC triple barrel domain-containing protein</fullName>
    </recommendedName>
</protein>
<dbReference type="InterPro" id="IPR042771">
    <property type="entry name" value="GTF3C6-like"/>
</dbReference>
<feature type="compositionally biased region" description="Basic and acidic residues" evidence="1">
    <location>
        <begin position="329"/>
        <end position="338"/>
    </location>
</feature>
<feature type="compositionally biased region" description="Polar residues" evidence="1">
    <location>
        <begin position="151"/>
        <end position="180"/>
    </location>
</feature>
<keyword evidence="4" id="KW-1185">Reference proteome</keyword>
<dbReference type="GO" id="GO:0006383">
    <property type="term" value="P:transcription by RNA polymerase III"/>
    <property type="evidence" value="ECO:0007669"/>
    <property type="project" value="InterPro"/>
</dbReference>
<feature type="compositionally biased region" description="Basic residues" evidence="1">
    <location>
        <begin position="198"/>
        <end position="210"/>
    </location>
</feature>
<dbReference type="GeneID" id="92180240"/>
<evidence type="ECO:0000313" key="3">
    <source>
        <dbReference type="EMBL" id="KAK8858753.1"/>
    </source>
</evidence>
<reference evidence="3 4" key="1">
    <citation type="journal article" date="2024" name="bioRxiv">
        <title>Comparative genomics of Cryptococcus and Kwoniella reveals pathogenesis evolution and contrasting karyotype dynamics via intercentromeric recombination or chromosome fusion.</title>
        <authorList>
            <person name="Coelho M.A."/>
            <person name="David-Palma M."/>
            <person name="Shea T."/>
            <person name="Bowers K."/>
            <person name="McGinley-Smith S."/>
            <person name="Mohammad A.W."/>
            <person name="Gnirke A."/>
            <person name="Yurkov A.M."/>
            <person name="Nowrousian M."/>
            <person name="Sun S."/>
            <person name="Cuomo C.A."/>
            <person name="Heitman J."/>
        </authorList>
    </citation>
    <scope>NUCLEOTIDE SEQUENCE [LARGE SCALE GENOMIC DNA]</scope>
    <source>
        <strain evidence="3 4">CBS 13917</strain>
    </source>
</reference>
<dbReference type="Pfam" id="PF10419">
    <property type="entry name" value="TFIIIC_sub6"/>
    <property type="match status" value="1"/>
</dbReference>
<dbReference type="EMBL" id="JBCAWK010000005">
    <property type="protein sequence ID" value="KAK8858753.1"/>
    <property type="molecule type" value="Genomic_DNA"/>
</dbReference>
<proteinExistence type="predicted"/>
<feature type="domain" description="Transcription factor TFIIIC triple barrel" evidence="2">
    <location>
        <begin position="43"/>
        <end position="133"/>
    </location>
</feature>
<feature type="region of interest" description="Disordered" evidence="1">
    <location>
        <begin position="19"/>
        <end position="38"/>
    </location>
</feature>
<dbReference type="GO" id="GO:0000127">
    <property type="term" value="C:transcription factor TFIIIC complex"/>
    <property type="evidence" value="ECO:0007669"/>
    <property type="project" value="TreeGrafter"/>
</dbReference>
<dbReference type="Proteomes" id="UP001388673">
    <property type="component" value="Unassembled WGS sequence"/>
</dbReference>
<dbReference type="KEGG" id="kne:92180240"/>
<evidence type="ECO:0000313" key="4">
    <source>
        <dbReference type="Proteomes" id="UP001388673"/>
    </source>
</evidence>
<feature type="compositionally biased region" description="Basic and acidic residues" evidence="1">
    <location>
        <begin position="285"/>
        <end position="302"/>
    </location>
</feature>
<dbReference type="AlphaFoldDB" id="A0AAW0YS89"/>
<feature type="region of interest" description="Disordered" evidence="1">
    <location>
        <begin position="263"/>
        <end position="359"/>
    </location>
</feature>
<evidence type="ECO:0000259" key="2">
    <source>
        <dbReference type="Pfam" id="PF10419"/>
    </source>
</evidence>